<dbReference type="Gene3D" id="3.30.460.10">
    <property type="entry name" value="Beta Polymerase, domain 2"/>
    <property type="match status" value="1"/>
</dbReference>
<dbReference type="InterPro" id="IPR043519">
    <property type="entry name" value="NT_sf"/>
</dbReference>
<dbReference type="InterPro" id="IPR004811">
    <property type="entry name" value="RelA/Spo_fam"/>
</dbReference>
<comment type="caution">
    <text evidence="8">The sequence shown here is derived from an EMBL/GenBank/DDBJ whole genome shotgun (WGS) entry which is preliminary data.</text>
</comment>
<dbReference type="EC" id="2.7.6.5" evidence="2"/>
<dbReference type="Gene3D" id="1.10.3210.10">
    <property type="entry name" value="Hypothetical protein af1432"/>
    <property type="match status" value="1"/>
</dbReference>
<dbReference type="Pfam" id="PF02824">
    <property type="entry name" value="TGS"/>
    <property type="match status" value="1"/>
</dbReference>
<feature type="domain" description="TGS" evidence="7">
    <location>
        <begin position="386"/>
        <end position="447"/>
    </location>
</feature>
<name>V9HTY2_9FIRM</name>
<comment type="catalytic activity">
    <reaction evidence="3">
        <text>GTP + ATP = guanosine 3'-diphosphate 5'-triphosphate + AMP</text>
        <dbReference type="Rhea" id="RHEA:22088"/>
        <dbReference type="ChEBI" id="CHEBI:30616"/>
        <dbReference type="ChEBI" id="CHEBI:37565"/>
        <dbReference type="ChEBI" id="CHEBI:142410"/>
        <dbReference type="ChEBI" id="CHEBI:456215"/>
        <dbReference type="EC" id="2.7.6.5"/>
    </reaction>
</comment>
<dbReference type="CDD" id="cd05399">
    <property type="entry name" value="NT_Rel-Spo_like"/>
    <property type="match status" value="1"/>
</dbReference>
<dbReference type="InterPro" id="IPR002912">
    <property type="entry name" value="ACT_dom"/>
</dbReference>
<dbReference type="Proteomes" id="UP000017818">
    <property type="component" value="Unassembled WGS sequence"/>
</dbReference>
<dbReference type="OrthoDB" id="9805041at2"/>
<dbReference type="PROSITE" id="PS51671">
    <property type="entry name" value="ACT"/>
    <property type="match status" value="1"/>
</dbReference>
<evidence type="ECO:0000256" key="3">
    <source>
        <dbReference type="ARBA" id="ARBA00048244"/>
    </source>
</evidence>
<dbReference type="PANTHER" id="PTHR21262:SF31">
    <property type="entry name" value="GTP PYROPHOSPHOKINASE"/>
    <property type="match status" value="1"/>
</dbReference>
<dbReference type="InterPro" id="IPR003607">
    <property type="entry name" value="HD/PDEase_dom"/>
</dbReference>
<comment type="pathway">
    <text evidence="1">Purine metabolism; ppGpp biosynthesis; ppGpp from GTP: step 1/2.</text>
</comment>
<feature type="domain" description="HD" evidence="6">
    <location>
        <begin position="43"/>
        <end position="142"/>
    </location>
</feature>
<dbReference type="InterPro" id="IPR006674">
    <property type="entry name" value="HD_domain"/>
</dbReference>
<protein>
    <recommendedName>
        <fullName evidence="2">GTP diphosphokinase</fullName>
        <ecNumber evidence="2">2.7.6.5</ecNumber>
    </recommendedName>
</protein>
<proteinExistence type="inferred from homology"/>
<evidence type="ECO:0000259" key="7">
    <source>
        <dbReference type="PROSITE" id="PS51880"/>
    </source>
</evidence>
<dbReference type="AlphaFoldDB" id="V9HTY2"/>
<dbReference type="SUPFAM" id="SSF81301">
    <property type="entry name" value="Nucleotidyltransferase"/>
    <property type="match status" value="1"/>
</dbReference>
<gene>
    <name evidence="8" type="ORF">HMPREF9630_02058</name>
</gene>
<dbReference type="InterPro" id="IPR045865">
    <property type="entry name" value="ACT-like_dom_sf"/>
</dbReference>
<dbReference type="UniPathway" id="UPA00908">
    <property type="reaction ID" value="UER00884"/>
</dbReference>
<feature type="domain" description="ACT" evidence="5">
    <location>
        <begin position="659"/>
        <end position="733"/>
    </location>
</feature>
<dbReference type="PROSITE" id="PS51880">
    <property type="entry name" value="TGS"/>
    <property type="match status" value="1"/>
</dbReference>
<dbReference type="InterPro" id="IPR045600">
    <property type="entry name" value="RelA/SpoT_AH_RIS"/>
</dbReference>
<dbReference type="NCBIfam" id="TIGR00691">
    <property type="entry name" value="spoT_relA"/>
    <property type="match status" value="1"/>
</dbReference>
<dbReference type="Gene3D" id="3.10.20.30">
    <property type="match status" value="1"/>
</dbReference>
<dbReference type="InterPro" id="IPR004095">
    <property type="entry name" value="TGS"/>
</dbReference>
<dbReference type="PROSITE" id="PS51831">
    <property type="entry name" value="HD"/>
    <property type="match status" value="1"/>
</dbReference>
<dbReference type="GO" id="GO:0015970">
    <property type="term" value="P:guanosine tetraphosphate biosynthetic process"/>
    <property type="evidence" value="ECO:0007669"/>
    <property type="project" value="UniProtKB-UniPathway"/>
</dbReference>
<accession>V9HTY2</accession>
<evidence type="ECO:0000259" key="6">
    <source>
        <dbReference type="PROSITE" id="PS51831"/>
    </source>
</evidence>
<dbReference type="CDD" id="cd04876">
    <property type="entry name" value="ACT_RelA-SpoT"/>
    <property type="match status" value="1"/>
</dbReference>
<dbReference type="SUPFAM" id="SSF55021">
    <property type="entry name" value="ACT-like"/>
    <property type="match status" value="1"/>
</dbReference>
<evidence type="ECO:0000256" key="2">
    <source>
        <dbReference type="ARBA" id="ARBA00013251"/>
    </source>
</evidence>
<dbReference type="InterPro" id="IPR012676">
    <property type="entry name" value="TGS-like"/>
</dbReference>
<dbReference type="FunFam" id="3.30.460.10:FF:000001">
    <property type="entry name" value="GTP pyrophosphokinase RelA"/>
    <property type="match status" value="1"/>
</dbReference>
<dbReference type="CDD" id="cd00077">
    <property type="entry name" value="HDc"/>
    <property type="match status" value="1"/>
</dbReference>
<dbReference type="InterPro" id="IPR012675">
    <property type="entry name" value="Beta-grasp_dom_sf"/>
</dbReference>
<sequence>MLENVIKTVQQYNPDADVDILIKAYEYAENKHEGQVRRSGEAYIVHPVQVAGILAELELDVATIAAGLMHDVVEDTDTTNEQMINMFGVEIATLVDGVTKLGKIDYKSKEENQTENLRKMFMAMAKDVRVVLIKLADRLHNMRTLKFMPPRKAREKSKETIEIFAPIAGRLGISKIKWEMEDIALRYLEPEFYFDMERKISRRITQRDSYINGIISKLKEKIQVEANIPCEIYGREKNMYSIYKKMKFKNKSFEEIYDFIAVRVVVKELKDCYGVIGIVHTIWKPIPTRFKDYIAMPKVNMYQSIHTTIFGPDGEPVEIQIRTEEMHKTAEYGIAAHWKYKEGRIDTNESDMDKKLAWLRQIMDWQKEVSDPTEFMESLKIDLFANQVFVFTPKGDVIELPTDSTPIDLAYKIHTNVGNTCIGAKISGKIVPLDTKLKNGQIVEIMTSASSKGPSRDWINIVKSSHAKNKIRQWFKKERKEENIEKGKELIEKETKKQGYPLGDFLRTKALVAAAKFLSQASEEELYAALGYGGLTMNQVMGKLKDIYEKDFGDKIKEEKLKQLKENQRISQEGREQKKERKNRQLVNVTGVDNILTRLAKCCTPIPGDEIVGYITKGRGVTVHRKDCPNAQRDMQNSSKELVEVHWNDINVNSSFDVEVQIRGYDRRGLFGDISRIFEDEKSDLLSLNARRVKDDIAIIDATFEVRSKEQVRKIIRKLKAVPDIHDVFRISK</sequence>
<evidence type="ECO:0000313" key="9">
    <source>
        <dbReference type="Proteomes" id="UP000017818"/>
    </source>
</evidence>
<dbReference type="EMBL" id="AFZF02000019">
    <property type="protein sequence ID" value="EHL15582.1"/>
    <property type="molecule type" value="Genomic_DNA"/>
</dbReference>
<dbReference type="Gene3D" id="3.30.70.260">
    <property type="match status" value="1"/>
</dbReference>
<evidence type="ECO:0000259" key="5">
    <source>
        <dbReference type="PROSITE" id="PS51671"/>
    </source>
</evidence>
<dbReference type="InterPro" id="IPR033655">
    <property type="entry name" value="TGS_RelA/SpoT"/>
</dbReference>
<dbReference type="HOGENOM" id="CLU_012300_3_0_9"/>
<dbReference type="SMART" id="SM00954">
    <property type="entry name" value="RelA_SpoT"/>
    <property type="match status" value="1"/>
</dbReference>
<comment type="function">
    <text evidence="4">In eubacteria ppGpp (guanosine 3'-diphosphate 5'-diphosphate) is a mediator of the stringent response that coordinates a variety of cellular activities in response to changes in nutritional abundance.</text>
</comment>
<reference evidence="8 9" key="1">
    <citation type="submission" date="2012-05" db="EMBL/GenBank/DDBJ databases">
        <title>The Genome Sequence of Eubacteriaceae bacterium CM2.</title>
        <authorList>
            <consortium name="The Broad Institute Genome Sequencing Platform"/>
            <person name="Earl A."/>
            <person name="Ward D."/>
            <person name="Feldgarden M."/>
            <person name="Gevers D."/>
            <person name="Sizova M."/>
            <person name="Hazen A."/>
            <person name="Epstein S."/>
            <person name="Walker B."/>
            <person name="Young S.K."/>
            <person name="Zeng Q."/>
            <person name="Gargeya S."/>
            <person name="Fitzgerald M."/>
            <person name="Haas B."/>
            <person name="Abouelleil A."/>
            <person name="Alvarado L."/>
            <person name="Arachchi H.M."/>
            <person name="Berlin A."/>
            <person name="Chapman S.B."/>
            <person name="Goldberg J."/>
            <person name="Griggs A."/>
            <person name="Gujja S."/>
            <person name="Hansen M."/>
            <person name="Howarth C."/>
            <person name="Imamovic A."/>
            <person name="Larimer J."/>
            <person name="McCowen C."/>
            <person name="Montmayeur A."/>
            <person name="Murphy C."/>
            <person name="Neiman D."/>
            <person name="Pearson M."/>
            <person name="Priest M."/>
            <person name="Roberts A."/>
            <person name="Saif S."/>
            <person name="Shea T."/>
            <person name="Sisk P."/>
            <person name="Sykes S."/>
            <person name="Wortman J."/>
            <person name="Nusbaum C."/>
            <person name="Birren B."/>
        </authorList>
    </citation>
    <scope>NUCLEOTIDE SEQUENCE [LARGE SCALE GENOMIC DNA]</scope>
    <source>
        <strain evidence="8 9">CM2</strain>
    </source>
</reference>
<dbReference type="Pfam" id="PF13291">
    <property type="entry name" value="ACT_4"/>
    <property type="match status" value="1"/>
</dbReference>
<dbReference type="FunFam" id="3.10.20.30:FF:000002">
    <property type="entry name" value="GTP pyrophosphokinase (RelA/SpoT)"/>
    <property type="match status" value="1"/>
</dbReference>
<dbReference type="PATRIC" id="fig|796939.3.peg.1577"/>
<dbReference type="SMART" id="SM00471">
    <property type="entry name" value="HDc"/>
    <property type="match status" value="1"/>
</dbReference>
<dbReference type="FunFam" id="1.10.3210.10:FF:000001">
    <property type="entry name" value="GTP pyrophosphokinase RelA"/>
    <property type="match status" value="1"/>
</dbReference>
<evidence type="ECO:0000256" key="4">
    <source>
        <dbReference type="RuleBase" id="RU003847"/>
    </source>
</evidence>
<dbReference type="InterPro" id="IPR007685">
    <property type="entry name" value="RelA_SpoT"/>
</dbReference>
<dbReference type="Pfam" id="PF13328">
    <property type="entry name" value="HD_4"/>
    <property type="match status" value="1"/>
</dbReference>
<dbReference type="SUPFAM" id="SSF109604">
    <property type="entry name" value="HD-domain/PDEase-like"/>
    <property type="match status" value="1"/>
</dbReference>
<dbReference type="RefSeq" id="WP_009528327.1">
    <property type="nucleotide sequence ID" value="NZ_JH815227.1"/>
</dbReference>
<evidence type="ECO:0000256" key="1">
    <source>
        <dbReference type="ARBA" id="ARBA00004976"/>
    </source>
</evidence>
<dbReference type="PANTHER" id="PTHR21262">
    <property type="entry name" value="GUANOSINE-3',5'-BIS DIPHOSPHATE 3'-PYROPHOSPHOHYDROLASE"/>
    <property type="match status" value="1"/>
</dbReference>
<organism evidence="8 9">
    <name type="scientific">Peptoanaerobacter stomatis</name>
    <dbReference type="NCBI Taxonomy" id="796937"/>
    <lineage>
        <taxon>Bacteria</taxon>
        <taxon>Bacillati</taxon>
        <taxon>Bacillota</taxon>
        <taxon>Clostridia</taxon>
        <taxon>Peptostreptococcales</taxon>
        <taxon>Filifactoraceae</taxon>
        <taxon>Peptoanaerobacter</taxon>
    </lineage>
</organism>
<dbReference type="GO" id="GO:0008728">
    <property type="term" value="F:GTP diphosphokinase activity"/>
    <property type="evidence" value="ECO:0007669"/>
    <property type="project" value="UniProtKB-EC"/>
</dbReference>
<dbReference type="Pfam" id="PF04607">
    <property type="entry name" value="RelA_SpoT"/>
    <property type="match status" value="1"/>
</dbReference>
<dbReference type="SUPFAM" id="SSF81271">
    <property type="entry name" value="TGS-like"/>
    <property type="match status" value="1"/>
</dbReference>
<evidence type="ECO:0000313" key="8">
    <source>
        <dbReference type="EMBL" id="EHL15582.1"/>
    </source>
</evidence>
<comment type="similarity">
    <text evidence="4">Belongs to the relA/spoT family.</text>
</comment>
<dbReference type="Pfam" id="PF19296">
    <property type="entry name" value="RelA_AH_RIS"/>
    <property type="match status" value="1"/>
</dbReference>
<dbReference type="CDD" id="cd01668">
    <property type="entry name" value="TGS_RSH"/>
    <property type="match status" value="1"/>
</dbReference>
<dbReference type="GO" id="GO:0005886">
    <property type="term" value="C:plasma membrane"/>
    <property type="evidence" value="ECO:0007669"/>
    <property type="project" value="TreeGrafter"/>
</dbReference>